<dbReference type="STRING" id="1492898.SY85_17530"/>
<dbReference type="InterPro" id="IPR012338">
    <property type="entry name" value="Beta-lactam/transpept-like"/>
</dbReference>
<evidence type="ECO:0000259" key="4">
    <source>
        <dbReference type="Pfam" id="PF00144"/>
    </source>
</evidence>
<name>A0A172TYB1_9BACT</name>
<evidence type="ECO:0000256" key="3">
    <source>
        <dbReference type="SAM" id="SignalP"/>
    </source>
</evidence>
<dbReference type="Pfam" id="PF00144">
    <property type="entry name" value="Beta-lactamase"/>
    <property type="match status" value="1"/>
</dbReference>
<organism evidence="5 6">
    <name type="scientific">Flavisolibacter tropicus</name>
    <dbReference type="NCBI Taxonomy" id="1492898"/>
    <lineage>
        <taxon>Bacteria</taxon>
        <taxon>Pseudomonadati</taxon>
        <taxon>Bacteroidota</taxon>
        <taxon>Chitinophagia</taxon>
        <taxon>Chitinophagales</taxon>
        <taxon>Chitinophagaceae</taxon>
        <taxon>Flavisolibacter</taxon>
    </lineage>
</organism>
<dbReference type="InterPro" id="IPR050491">
    <property type="entry name" value="AmpC-like"/>
</dbReference>
<reference evidence="6" key="1">
    <citation type="submission" date="2015-01" db="EMBL/GenBank/DDBJ databases">
        <title>Flavisolibacter sp./LCS9/ whole genome sequencing.</title>
        <authorList>
            <person name="Kim M.K."/>
            <person name="Srinivasan S."/>
            <person name="Lee J.-J."/>
        </authorList>
    </citation>
    <scope>NUCLEOTIDE SEQUENCE [LARGE SCALE GENOMIC DNA]</scope>
    <source>
        <strain evidence="6">LCS9</strain>
    </source>
</reference>
<comment type="subcellular location">
    <subcellularLocation>
        <location evidence="1">Membrane</location>
    </subcellularLocation>
</comment>
<gene>
    <name evidence="5" type="ORF">SY85_17530</name>
</gene>
<dbReference type="PANTHER" id="PTHR46825">
    <property type="entry name" value="D-ALANYL-D-ALANINE-CARBOXYPEPTIDASE/ENDOPEPTIDASE AMPH"/>
    <property type="match status" value="1"/>
</dbReference>
<dbReference type="GO" id="GO:0016020">
    <property type="term" value="C:membrane"/>
    <property type="evidence" value="ECO:0007669"/>
    <property type="project" value="UniProtKB-SubCell"/>
</dbReference>
<dbReference type="PANTHER" id="PTHR46825:SF11">
    <property type="entry name" value="PENICILLIN-BINDING PROTEIN 4"/>
    <property type="match status" value="1"/>
</dbReference>
<accession>A0A172TYB1</accession>
<dbReference type="AlphaFoldDB" id="A0A172TYB1"/>
<dbReference type="SUPFAM" id="SSF56601">
    <property type="entry name" value="beta-lactamase/transpeptidase-like"/>
    <property type="match status" value="1"/>
</dbReference>
<proteinExistence type="predicted"/>
<evidence type="ECO:0000313" key="6">
    <source>
        <dbReference type="Proteomes" id="UP000077177"/>
    </source>
</evidence>
<evidence type="ECO:0000313" key="5">
    <source>
        <dbReference type="EMBL" id="ANE52030.1"/>
    </source>
</evidence>
<keyword evidence="3" id="KW-0732">Signal</keyword>
<dbReference type="InterPro" id="IPR001466">
    <property type="entry name" value="Beta-lactam-related"/>
</dbReference>
<dbReference type="Gene3D" id="3.40.710.10">
    <property type="entry name" value="DD-peptidase/beta-lactamase superfamily"/>
    <property type="match status" value="1"/>
</dbReference>
<evidence type="ECO:0000256" key="2">
    <source>
        <dbReference type="ARBA" id="ARBA00023136"/>
    </source>
</evidence>
<protein>
    <recommendedName>
        <fullName evidence="4">Beta-lactamase-related domain-containing protein</fullName>
    </recommendedName>
</protein>
<dbReference type="OrthoDB" id="9793489at2"/>
<dbReference type="Proteomes" id="UP000077177">
    <property type="component" value="Chromosome"/>
</dbReference>
<dbReference type="KEGG" id="fla:SY85_17530"/>
<feature type="chain" id="PRO_5008001369" description="Beta-lactamase-related domain-containing protein" evidence="3">
    <location>
        <begin position="20"/>
        <end position="379"/>
    </location>
</feature>
<reference evidence="5 6" key="2">
    <citation type="journal article" date="2016" name="Int. J. Syst. Evol. Microbiol.">
        <title>Flavisolibacter tropicus sp. nov., isolated from tropical soil.</title>
        <authorList>
            <person name="Lee J.J."/>
            <person name="Kang M.S."/>
            <person name="Kim G.S."/>
            <person name="Lee C.S."/>
            <person name="Lim S."/>
            <person name="Lee J."/>
            <person name="Roh S.H."/>
            <person name="Kang H."/>
            <person name="Ha J.M."/>
            <person name="Bae S."/>
            <person name="Jung H.Y."/>
            <person name="Kim M.K."/>
        </authorList>
    </citation>
    <scope>NUCLEOTIDE SEQUENCE [LARGE SCALE GENOMIC DNA]</scope>
    <source>
        <strain evidence="5 6">LCS9</strain>
    </source>
</reference>
<feature type="domain" description="Beta-lactamase-related" evidence="4">
    <location>
        <begin position="30"/>
        <end position="352"/>
    </location>
</feature>
<keyword evidence="6" id="KW-1185">Reference proteome</keyword>
<evidence type="ECO:0000256" key="1">
    <source>
        <dbReference type="ARBA" id="ARBA00004370"/>
    </source>
</evidence>
<dbReference type="PROSITE" id="PS51257">
    <property type="entry name" value="PROKAR_LIPOPROTEIN"/>
    <property type="match status" value="1"/>
</dbReference>
<feature type="signal peptide" evidence="3">
    <location>
        <begin position="1"/>
        <end position="19"/>
    </location>
</feature>
<dbReference type="RefSeq" id="WP_066406173.1">
    <property type="nucleotide sequence ID" value="NZ_CP011390.1"/>
</dbReference>
<keyword evidence="2" id="KW-0472">Membrane</keyword>
<dbReference type="EMBL" id="CP011390">
    <property type="protein sequence ID" value="ANE52030.1"/>
    <property type="molecule type" value="Genomic_DNA"/>
</dbReference>
<sequence length="379" mass="41905">MKKLNLFLITIVLSLSCLAQTNKGTINTQIDAFIKKEMKDLGIPGVAVAVIKNGKVLHTNTYGMANLEWQQPVTPHTSFQIASVTKLFTSTLLLKWIQEGKINLDDHVSKYLPDCPDSWKPVTIRHLTAHESGIKWPAGLGGYLGIGSATNFKVETSEDLIKGMKDSTLAFQPGAKQAYQNGDYFVLQYILEKMGGKPIEQLLPQEVLRPLQMNDGGFDEEIRSFPFQTMMAVSHKSQNFTKGKTAPLIFKGFYARTSYASGGMFLSIDDATKWAVALDKEVFLTKATQEQITVNTASGGGFTQLGWTSEVNHGHLLIGHSGGPGMGDIIRMPKEKLTIIVLSNYADMYPYMAAHIAQLLVKDLEFPDAPKTFDRNLVR</sequence>